<evidence type="ECO:0000256" key="1">
    <source>
        <dbReference type="SAM" id="MobiDB-lite"/>
    </source>
</evidence>
<dbReference type="Proteomes" id="UP000762676">
    <property type="component" value="Unassembled WGS sequence"/>
</dbReference>
<sequence length="118" mass="13012">MDNRIDSSSSHVAVSGARDWSSNEPGVYIQPWHISPSKPSTAEMLEFNIELSEICPSVQGSQISRPDNAGKLGILTGEFLPHRCSLMHARRKTSAGLQSSEGRGCKVMRLWRAFSWPA</sequence>
<keyword evidence="3" id="KW-1185">Reference proteome</keyword>
<dbReference type="AlphaFoldDB" id="A0AAV4J1D3"/>
<comment type="caution">
    <text evidence="2">The sequence shown here is derived from an EMBL/GenBank/DDBJ whole genome shotgun (WGS) entry which is preliminary data.</text>
</comment>
<evidence type="ECO:0000313" key="2">
    <source>
        <dbReference type="EMBL" id="GFS16215.1"/>
    </source>
</evidence>
<feature type="region of interest" description="Disordered" evidence="1">
    <location>
        <begin position="1"/>
        <end position="20"/>
    </location>
</feature>
<accession>A0AAV4J1D3</accession>
<gene>
    <name evidence="2" type="ORF">ElyMa_006790100</name>
</gene>
<organism evidence="2 3">
    <name type="scientific">Elysia marginata</name>
    <dbReference type="NCBI Taxonomy" id="1093978"/>
    <lineage>
        <taxon>Eukaryota</taxon>
        <taxon>Metazoa</taxon>
        <taxon>Spiralia</taxon>
        <taxon>Lophotrochozoa</taxon>
        <taxon>Mollusca</taxon>
        <taxon>Gastropoda</taxon>
        <taxon>Heterobranchia</taxon>
        <taxon>Euthyneura</taxon>
        <taxon>Panpulmonata</taxon>
        <taxon>Sacoglossa</taxon>
        <taxon>Placobranchoidea</taxon>
        <taxon>Plakobranchidae</taxon>
        <taxon>Elysia</taxon>
    </lineage>
</organism>
<reference evidence="2 3" key="1">
    <citation type="journal article" date="2021" name="Elife">
        <title>Chloroplast acquisition without the gene transfer in kleptoplastic sea slugs, Plakobranchus ocellatus.</title>
        <authorList>
            <person name="Maeda T."/>
            <person name="Takahashi S."/>
            <person name="Yoshida T."/>
            <person name="Shimamura S."/>
            <person name="Takaki Y."/>
            <person name="Nagai Y."/>
            <person name="Toyoda A."/>
            <person name="Suzuki Y."/>
            <person name="Arimoto A."/>
            <person name="Ishii H."/>
            <person name="Satoh N."/>
            <person name="Nishiyama T."/>
            <person name="Hasebe M."/>
            <person name="Maruyama T."/>
            <person name="Minagawa J."/>
            <person name="Obokata J."/>
            <person name="Shigenobu S."/>
        </authorList>
    </citation>
    <scope>NUCLEOTIDE SEQUENCE [LARGE SCALE GENOMIC DNA]</scope>
</reference>
<proteinExistence type="predicted"/>
<name>A0AAV4J1D3_9GAST</name>
<feature type="compositionally biased region" description="Polar residues" evidence="1">
    <location>
        <begin position="1"/>
        <end position="12"/>
    </location>
</feature>
<protein>
    <submittedName>
        <fullName evidence="2">Uncharacterized protein</fullName>
    </submittedName>
</protein>
<evidence type="ECO:0000313" key="3">
    <source>
        <dbReference type="Proteomes" id="UP000762676"/>
    </source>
</evidence>
<dbReference type="EMBL" id="BMAT01013603">
    <property type="protein sequence ID" value="GFS16215.1"/>
    <property type="molecule type" value="Genomic_DNA"/>
</dbReference>